<reference evidence="1 2" key="2">
    <citation type="journal article" date="2019" name="G3 (Bethesda)">
        <title>Hybrid Assembly of the Genome of the Entomopathogenic Nematode Steinernema carpocapsae Identifies the X-Chromosome.</title>
        <authorList>
            <person name="Serra L."/>
            <person name="Macchietto M."/>
            <person name="Macias-Munoz A."/>
            <person name="McGill C.J."/>
            <person name="Rodriguez I.M."/>
            <person name="Rodriguez B."/>
            <person name="Murad R."/>
            <person name="Mortazavi A."/>
        </authorList>
    </citation>
    <scope>NUCLEOTIDE SEQUENCE [LARGE SCALE GENOMIC DNA]</scope>
    <source>
        <strain evidence="1 2">ALL</strain>
    </source>
</reference>
<accession>A0A4U5MER7</accession>
<dbReference type="AlphaFoldDB" id="A0A4U5MER7"/>
<evidence type="ECO:0000313" key="2">
    <source>
        <dbReference type="Proteomes" id="UP000298663"/>
    </source>
</evidence>
<name>A0A4U5MER7_STECR</name>
<reference evidence="1 2" key="1">
    <citation type="journal article" date="2015" name="Genome Biol.">
        <title>Comparative genomics of Steinernema reveals deeply conserved gene regulatory networks.</title>
        <authorList>
            <person name="Dillman A.R."/>
            <person name="Macchietto M."/>
            <person name="Porter C.F."/>
            <person name="Rogers A."/>
            <person name="Williams B."/>
            <person name="Antoshechkin I."/>
            <person name="Lee M.M."/>
            <person name="Goodwin Z."/>
            <person name="Lu X."/>
            <person name="Lewis E.E."/>
            <person name="Goodrich-Blair H."/>
            <person name="Stock S.P."/>
            <person name="Adams B.J."/>
            <person name="Sternberg P.W."/>
            <person name="Mortazavi A."/>
        </authorList>
    </citation>
    <scope>NUCLEOTIDE SEQUENCE [LARGE SCALE GENOMIC DNA]</scope>
    <source>
        <strain evidence="1 2">ALL</strain>
    </source>
</reference>
<dbReference type="EMBL" id="AZBU02000008">
    <property type="protein sequence ID" value="TKR67383.1"/>
    <property type="molecule type" value="Genomic_DNA"/>
</dbReference>
<evidence type="ECO:0000313" key="1">
    <source>
        <dbReference type="EMBL" id="TKR67383.1"/>
    </source>
</evidence>
<dbReference type="Proteomes" id="UP000298663">
    <property type="component" value="Unassembled WGS sequence"/>
</dbReference>
<proteinExistence type="predicted"/>
<keyword evidence="2" id="KW-1185">Reference proteome</keyword>
<sequence>MAIIQRSIVFHAAIALPSSQFISPTSVRQVQLPQLLLQTEKGAFLFLWVPVSLRQAPFRFSEVYLRNSENLRGPRPATTCPASSSLDSSDFLFVNHRPHIVYPWLSPFASLLFRLSVRPNALVHKSISLGVRTQHAPLRLLTAAERRPGQAPSGGRHTITDFSLQRIGPAAGVHLPPQRFFRSIHHRLSALWDDDQAA</sequence>
<comment type="caution">
    <text evidence="1">The sequence shown here is derived from an EMBL/GenBank/DDBJ whole genome shotgun (WGS) entry which is preliminary data.</text>
</comment>
<protein>
    <submittedName>
        <fullName evidence="1">Uncharacterized protein</fullName>
    </submittedName>
</protein>
<organism evidence="1 2">
    <name type="scientific">Steinernema carpocapsae</name>
    <name type="common">Entomopathogenic nematode</name>
    <dbReference type="NCBI Taxonomy" id="34508"/>
    <lineage>
        <taxon>Eukaryota</taxon>
        <taxon>Metazoa</taxon>
        <taxon>Ecdysozoa</taxon>
        <taxon>Nematoda</taxon>
        <taxon>Chromadorea</taxon>
        <taxon>Rhabditida</taxon>
        <taxon>Tylenchina</taxon>
        <taxon>Panagrolaimomorpha</taxon>
        <taxon>Strongyloidoidea</taxon>
        <taxon>Steinernematidae</taxon>
        <taxon>Steinernema</taxon>
    </lineage>
</organism>
<gene>
    <name evidence="1" type="ORF">L596_023544</name>
</gene>